<dbReference type="EC" id="3.2.1.14" evidence="3"/>
<dbReference type="PROSITE" id="PS01095">
    <property type="entry name" value="GH18_1"/>
    <property type="match status" value="1"/>
</dbReference>
<keyword evidence="7" id="KW-0119">Carbohydrate metabolism</keyword>
<comment type="subcellular location">
    <subcellularLocation>
        <location evidence="2">Secreted</location>
    </subcellularLocation>
</comment>
<evidence type="ECO:0000256" key="4">
    <source>
        <dbReference type="ARBA" id="ARBA00022525"/>
    </source>
</evidence>
<evidence type="ECO:0000256" key="1">
    <source>
        <dbReference type="ARBA" id="ARBA00000822"/>
    </source>
</evidence>
<dbReference type="PANTHER" id="PTHR45708:SF60">
    <property type="entry name" value="III CHITINASE, PUTATIVE (AFU_ORTHOLOGUE AFUA_5G03850)-RELATED"/>
    <property type="match status" value="1"/>
</dbReference>
<keyword evidence="8 10" id="KW-0326">Glycosidase</keyword>
<protein>
    <recommendedName>
        <fullName evidence="3">chitinase</fullName>
        <ecNumber evidence="3">3.2.1.14</ecNumber>
    </recommendedName>
</protein>
<evidence type="ECO:0000256" key="11">
    <source>
        <dbReference type="RuleBase" id="RU004453"/>
    </source>
</evidence>
<evidence type="ECO:0000259" key="12">
    <source>
        <dbReference type="PROSITE" id="PS51910"/>
    </source>
</evidence>
<evidence type="ECO:0000256" key="7">
    <source>
        <dbReference type="ARBA" id="ARBA00023277"/>
    </source>
</evidence>
<evidence type="ECO:0000256" key="3">
    <source>
        <dbReference type="ARBA" id="ARBA00012729"/>
    </source>
</evidence>
<keyword evidence="5 10" id="KW-0378">Hydrolase</keyword>
<dbReference type="GeneID" id="92098301"/>
<evidence type="ECO:0000256" key="6">
    <source>
        <dbReference type="ARBA" id="ARBA00023024"/>
    </source>
</evidence>
<keyword evidence="9" id="KW-0624">Polysaccharide degradation</keyword>
<dbReference type="Gene3D" id="3.20.20.80">
    <property type="entry name" value="Glycosidases"/>
    <property type="match status" value="1"/>
</dbReference>
<evidence type="ECO:0000256" key="5">
    <source>
        <dbReference type="ARBA" id="ARBA00022801"/>
    </source>
</evidence>
<comment type="caution">
    <text evidence="13">The sequence shown here is derived from an EMBL/GenBank/DDBJ whole genome shotgun (WGS) entry which is preliminary data.</text>
</comment>
<name>A0ABR1T2Z6_9PEZI</name>
<dbReference type="InterPro" id="IPR017853">
    <property type="entry name" value="GH"/>
</dbReference>
<dbReference type="RefSeq" id="XP_066708367.1">
    <property type="nucleotide sequence ID" value="XM_066865238.1"/>
</dbReference>
<evidence type="ECO:0000313" key="14">
    <source>
        <dbReference type="Proteomes" id="UP001480595"/>
    </source>
</evidence>
<dbReference type="GO" id="GO:0016787">
    <property type="term" value="F:hydrolase activity"/>
    <property type="evidence" value="ECO:0007669"/>
    <property type="project" value="UniProtKB-KW"/>
</dbReference>
<dbReference type="InterPro" id="IPR001579">
    <property type="entry name" value="Glyco_hydro_18_chit_AS"/>
</dbReference>
<dbReference type="InterPro" id="IPR001223">
    <property type="entry name" value="Glyco_hydro18_cat"/>
</dbReference>
<gene>
    <name evidence="13" type="ORF">PG994_013829</name>
</gene>
<dbReference type="CDD" id="cd06546">
    <property type="entry name" value="GH18_CTS3_chitinase"/>
    <property type="match status" value="1"/>
</dbReference>
<sequence>MASSSRGALPRIVIYHQTIHDPNGRHISILPLISQPGVAVTHIIVAALHINDDPNGLTLNDHAPADPRYINLWAELRIAQASGVKVLGMLGGAAKGSYTRLDQDHSSFEAYYAPVYNVIKERGLDGIDLDIEEAMSLGGVIRLIDRVRSDFGPDFLITLAPVAAALLDVRRNLSGFDYEALEVMRGSQIAWYNTQFYCGWGDASTPIMYEMIVARGWAPEKVVIGLVTTAENGAGFVPWELLRANLTLLNFQFSRFGGVMGWEYFNSLPGGKDKPWEWAQRMTSLLRPGDAAGLGEPFATESTRTAGAETTDMSKTLSLGVQVADPDLGTSADVPVPADFDYFSDFSAGTDD</sequence>
<dbReference type="Pfam" id="PF00704">
    <property type="entry name" value="Glyco_hydro_18"/>
    <property type="match status" value="1"/>
</dbReference>
<organism evidence="13 14">
    <name type="scientific">Apiospora phragmitis</name>
    <dbReference type="NCBI Taxonomy" id="2905665"/>
    <lineage>
        <taxon>Eukaryota</taxon>
        <taxon>Fungi</taxon>
        <taxon>Dikarya</taxon>
        <taxon>Ascomycota</taxon>
        <taxon>Pezizomycotina</taxon>
        <taxon>Sordariomycetes</taxon>
        <taxon>Xylariomycetidae</taxon>
        <taxon>Amphisphaeriales</taxon>
        <taxon>Apiosporaceae</taxon>
        <taxon>Apiospora</taxon>
    </lineage>
</organism>
<dbReference type="Proteomes" id="UP001480595">
    <property type="component" value="Unassembled WGS sequence"/>
</dbReference>
<evidence type="ECO:0000256" key="9">
    <source>
        <dbReference type="ARBA" id="ARBA00023326"/>
    </source>
</evidence>
<dbReference type="InterPro" id="IPR050542">
    <property type="entry name" value="Glycosyl_Hydrlase18_Chitinase"/>
</dbReference>
<dbReference type="EMBL" id="JAQQWL010000015">
    <property type="protein sequence ID" value="KAK8040822.1"/>
    <property type="molecule type" value="Genomic_DNA"/>
</dbReference>
<dbReference type="PROSITE" id="PS51910">
    <property type="entry name" value="GH18_2"/>
    <property type="match status" value="1"/>
</dbReference>
<evidence type="ECO:0000256" key="10">
    <source>
        <dbReference type="RuleBase" id="RU000489"/>
    </source>
</evidence>
<dbReference type="SUPFAM" id="SSF51445">
    <property type="entry name" value="(Trans)glycosidases"/>
    <property type="match status" value="1"/>
</dbReference>
<proteinExistence type="inferred from homology"/>
<reference evidence="13 14" key="1">
    <citation type="submission" date="2023-01" db="EMBL/GenBank/DDBJ databases">
        <title>Analysis of 21 Apiospora genomes using comparative genomics revels a genus with tremendous synthesis potential of carbohydrate active enzymes and secondary metabolites.</title>
        <authorList>
            <person name="Sorensen T."/>
        </authorList>
    </citation>
    <scope>NUCLEOTIDE SEQUENCE [LARGE SCALE GENOMIC DNA]</scope>
    <source>
        <strain evidence="13 14">CBS 135458</strain>
    </source>
</reference>
<keyword evidence="6" id="KW-0146">Chitin degradation</keyword>
<keyword evidence="4" id="KW-0964">Secreted</keyword>
<evidence type="ECO:0000256" key="2">
    <source>
        <dbReference type="ARBA" id="ARBA00004613"/>
    </source>
</evidence>
<feature type="domain" description="GH18" evidence="12">
    <location>
        <begin position="10"/>
        <end position="289"/>
    </location>
</feature>
<evidence type="ECO:0000313" key="13">
    <source>
        <dbReference type="EMBL" id="KAK8040822.1"/>
    </source>
</evidence>
<comment type="catalytic activity">
    <reaction evidence="1">
        <text>Random endo-hydrolysis of N-acetyl-beta-D-glucosaminide (1-&gt;4)-beta-linkages in chitin and chitodextrins.</text>
        <dbReference type="EC" id="3.2.1.14"/>
    </reaction>
</comment>
<dbReference type="PANTHER" id="PTHR45708">
    <property type="entry name" value="ENDOCHITINASE"/>
    <property type="match status" value="1"/>
</dbReference>
<evidence type="ECO:0000256" key="8">
    <source>
        <dbReference type="ARBA" id="ARBA00023295"/>
    </source>
</evidence>
<comment type="similarity">
    <text evidence="11">Belongs to the glycosyl hydrolase 18 family.</text>
</comment>
<keyword evidence="14" id="KW-1185">Reference proteome</keyword>
<accession>A0ABR1T2Z6</accession>